<protein>
    <submittedName>
        <fullName evidence="3">Carbon-nitrogen hydrolase family protein</fullName>
    </submittedName>
</protein>
<dbReference type="Gene3D" id="3.60.110.10">
    <property type="entry name" value="Carbon-nitrogen hydrolase"/>
    <property type="match status" value="1"/>
</dbReference>
<evidence type="ECO:0000259" key="2">
    <source>
        <dbReference type="PROSITE" id="PS50263"/>
    </source>
</evidence>
<sequence length="298" mass="32725">MRTLAIAALQTTPVPYDLEATWQRYADQVRATRRLFPHVRLVVVPELLLAAEGPLLGSSPEGWMERIAEPLPGPTTDRVCALARETGLWLIPGSLFERAADGRVFNTAVAVSPEGEVVARYRKIFPWQPYEQTSPGDEFTVFDIPGTGRIGLAICYDGSFPETVRQLAWLGAEIVIQPTLTTTRDREMELVCARANAWTNQVYVVNVNAADPAAVGASAIVDPEGIVRQQAGAGEEILVDVLDLDAVTRVRQHGSAGLNRPWAQLARYGGDVHLPMYGGAFRTPEWAEERESPEKPVR</sequence>
<name>A0ABW6J7C5_STRWE</name>
<dbReference type="GO" id="GO:0016787">
    <property type="term" value="F:hydrolase activity"/>
    <property type="evidence" value="ECO:0007669"/>
    <property type="project" value="UniProtKB-KW"/>
</dbReference>
<dbReference type="InterPro" id="IPR036526">
    <property type="entry name" value="C-N_Hydrolase_sf"/>
</dbReference>
<proteinExistence type="predicted"/>
<dbReference type="SUPFAM" id="SSF56317">
    <property type="entry name" value="Carbon-nitrogen hydrolase"/>
    <property type="match status" value="1"/>
</dbReference>
<accession>A0ABW6J7C5</accession>
<evidence type="ECO:0000313" key="4">
    <source>
        <dbReference type="Proteomes" id="UP001600424"/>
    </source>
</evidence>
<comment type="caution">
    <text evidence="3">The sequence shown here is derived from an EMBL/GenBank/DDBJ whole genome shotgun (WGS) entry which is preliminary data.</text>
</comment>
<dbReference type="Pfam" id="PF00795">
    <property type="entry name" value="CN_hydrolase"/>
    <property type="match status" value="1"/>
</dbReference>
<dbReference type="PROSITE" id="PS50263">
    <property type="entry name" value="CN_HYDROLASE"/>
    <property type="match status" value="1"/>
</dbReference>
<dbReference type="Proteomes" id="UP001600424">
    <property type="component" value="Unassembled WGS sequence"/>
</dbReference>
<dbReference type="InterPro" id="IPR050345">
    <property type="entry name" value="Aliph_Amidase/BUP"/>
</dbReference>
<dbReference type="PANTHER" id="PTHR43674:SF2">
    <property type="entry name" value="BETA-UREIDOPROPIONASE"/>
    <property type="match status" value="1"/>
</dbReference>
<evidence type="ECO:0000256" key="1">
    <source>
        <dbReference type="ARBA" id="ARBA00022801"/>
    </source>
</evidence>
<keyword evidence="1 3" id="KW-0378">Hydrolase</keyword>
<dbReference type="EMBL" id="JBHTRV010000037">
    <property type="protein sequence ID" value="MFE5984714.1"/>
    <property type="molecule type" value="Genomic_DNA"/>
</dbReference>
<dbReference type="CDD" id="cd07197">
    <property type="entry name" value="nitrilase"/>
    <property type="match status" value="1"/>
</dbReference>
<feature type="domain" description="CN hydrolase" evidence="2">
    <location>
        <begin position="2"/>
        <end position="246"/>
    </location>
</feature>
<dbReference type="InterPro" id="IPR003010">
    <property type="entry name" value="C-N_Hydrolase"/>
</dbReference>
<reference evidence="3 4" key="1">
    <citation type="submission" date="2024-09" db="EMBL/GenBank/DDBJ databases">
        <title>The Natural Products Discovery Center: Release of the First 8490 Sequenced Strains for Exploring Actinobacteria Biosynthetic Diversity.</title>
        <authorList>
            <person name="Kalkreuter E."/>
            <person name="Kautsar S.A."/>
            <person name="Yang D."/>
            <person name="Bader C.D."/>
            <person name="Teijaro C.N."/>
            <person name="Fluegel L."/>
            <person name="Davis C.M."/>
            <person name="Simpson J.R."/>
            <person name="Lauterbach L."/>
            <person name="Steele A.D."/>
            <person name="Gui C."/>
            <person name="Meng S."/>
            <person name="Li G."/>
            <person name="Viehrig K."/>
            <person name="Ye F."/>
            <person name="Su P."/>
            <person name="Kiefer A.F."/>
            <person name="Nichols A."/>
            <person name="Cepeda A.J."/>
            <person name="Yan W."/>
            <person name="Fan B."/>
            <person name="Jiang Y."/>
            <person name="Adhikari A."/>
            <person name="Zheng C.-J."/>
            <person name="Schuster L."/>
            <person name="Cowan T.M."/>
            <person name="Smanski M.J."/>
            <person name="Chevrette M.G."/>
            <person name="De Carvalho L.P.S."/>
            <person name="Shen B."/>
        </authorList>
    </citation>
    <scope>NUCLEOTIDE SEQUENCE [LARGE SCALE GENOMIC DNA]</scope>
    <source>
        <strain evidence="3 4">NPDC056472</strain>
    </source>
</reference>
<dbReference type="RefSeq" id="WP_386248547.1">
    <property type="nucleotide sequence ID" value="NZ_JBHTRV010000037.1"/>
</dbReference>
<gene>
    <name evidence="3" type="ORF">ACFQ63_34105</name>
</gene>
<evidence type="ECO:0000313" key="3">
    <source>
        <dbReference type="EMBL" id="MFE5984714.1"/>
    </source>
</evidence>
<organism evidence="3 4">
    <name type="scientific">Streptomyces wedmorensis</name>
    <dbReference type="NCBI Taxonomy" id="43759"/>
    <lineage>
        <taxon>Bacteria</taxon>
        <taxon>Bacillati</taxon>
        <taxon>Actinomycetota</taxon>
        <taxon>Actinomycetes</taxon>
        <taxon>Kitasatosporales</taxon>
        <taxon>Streptomycetaceae</taxon>
        <taxon>Streptomyces</taxon>
    </lineage>
</organism>
<keyword evidence="4" id="KW-1185">Reference proteome</keyword>
<dbReference type="PANTHER" id="PTHR43674">
    <property type="entry name" value="NITRILASE C965.09-RELATED"/>
    <property type="match status" value="1"/>
</dbReference>